<keyword evidence="2" id="KW-1185">Reference proteome</keyword>
<dbReference type="AlphaFoldDB" id="A0A7W8D5K2"/>
<dbReference type="Pfam" id="PF09351">
    <property type="entry name" value="DUF1993"/>
    <property type="match status" value="1"/>
</dbReference>
<reference evidence="1 2" key="1">
    <citation type="submission" date="2020-08" db="EMBL/GenBank/DDBJ databases">
        <title>Genomic Encyclopedia of Type Strains, Phase IV (KMG-IV): sequencing the most valuable type-strain genomes for metagenomic binning, comparative biology and taxonomic classification.</title>
        <authorList>
            <person name="Goeker M."/>
        </authorList>
    </citation>
    <scope>NUCLEOTIDE SEQUENCE [LARGE SCALE GENOMIC DNA]</scope>
    <source>
        <strain evidence="1 2">DSM 24163</strain>
    </source>
</reference>
<dbReference type="Gene3D" id="1.20.120.450">
    <property type="entry name" value="dinb family like domain"/>
    <property type="match status" value="1"/>
</dbReference>
<gene>
    <name evidence="1" type="ORF">HNQ52_001858</name>
</gene>
<dbReference type="InterPro" id="IPR034660">
    <property type="entry name" value="DinB/YfiT-like"/>
</dbReference>
<protein>
    <recommendedName>
        <fullName evidence="3">DUF1993 domain-containing protein</fullName>
    </recommendedName>
</protein>
<dbReference type="SUPFAM" id="SSF109854">
    <property type="entry name" value="DinB/YfiT-like putative metalloenzymes"/>
    <property type="match status" value="1"/>
</dbReference>
<dbReference type="EMBL" id="JACHHP010000003">
    <property type="protein sequence ID" value="MBB5208316.1"/>
    <property type="molecule type" value="Genomic_DNA"/>
</dbReference>
<name>A0A7W8D5K2_9GAMM</name>
<proteinExistence type="predicted"/>
<dbReference type="InterPro" id="IPR018531">
    <property type="entry name" value="DUF1993"/>
</dbReference>
<evidence type="ECO:0008006" key="3">
    <source>
        <dbReference type="Google" id="ProtNLM"/>
    </source>
</evidence>
<dbReference type="Proteomes" id="UP000521199">
    <property type="component" value="Unassembled WGS sequence"/>
</dbReference>
<comment type="caution">
    <text evidence="1">The sequence shown here is derived from an EMBL/GenBank/DDBJ whole genome shotgun (WGS) entry which is preliminary data.</text>
</comment>
<evidence type="ECO:0000313" key="2">
    <source>
        <dbReference type="Proteomes" id="UP000521199"/>
    </source>
</evidence>
<dbReference type="PANTHER" id="PTHR36922">
    <property type="entry name" value="BLL2446 PROTEIN"/>
    <property type="match status" value="1"/>
</dbReference>
<dbReference type="PANTHER" id="PTHR36922:SF1">
    <property type="entry name" value="DUF1993 DOMAIN-CONTAINING PROTEIN"/>
    <property type="match status" value="1"/>
</dbReference>
<sequence>MTVSISRLTVPAYTRGLRVLSRYLDKAIEFSAANPSAPALIDARLAPDMLTLAGQVQRASDTSKLAIARLLGSEAPKFDDNETTLEQLRDRVAKTLAYIETADSAALDAAATREINLTFGPTKHTFAGEDFVTTFALPNFYFHLAIAHGILRHAGVAIGKLDYLGAAG</sequence>
<organism evidence="1 2">
    <name type="scientific">Chiayiivirga flava</name>
    <dbReference type="NCBI Taxonomy" id="659595"/>
    <lineage>
        <taxon>Bacteria</taxon>
        <taxon>Pseudomonadati</taxon>
        <taxon>Pseudomonadota</taxon>
        <taxon>Gammaproteobacteria</taxon>
        <taxon>Lysobacterales</taxon>
        <taxon>Lysobacteraceae</taxon>
        <taxon>Chiayiivirga</taxon>
    </lineage>
</organism>
<accession>A0A7W8D5K2</accession>
<evidence type="ECO:0000313" key="1">
    <source>
        <dbReference type="EMBL" id="MBB5208316.1"/>
    </source>
</evidence>
<dbReference type="RefSeq" id="WP_183960852.1">
    <property type="nucleotide sequence ID" value="NZ_JACHHP010000003.1"/>
</dbReference>